<feature type="non-terminal residue" evidence="1">
    <location>
        <position position="1"/>
    </location>
</feature>
<name>A0ABN9QQ18_9DINO</name>
<organism evidence="1 2">
    <name type="scientific">Prorocentrum cordatum</name>
    <dbReference type="NCBI Taxonomy" id="2364126"/>
    <lineage>
        <taxon>Eukaryota</taxon>
        <taxon>Sar</taxon>
        <taxon>Alveolata</taxon>
        <taxon>Dinophyceae</taxon>
        <taxon>Prorocentrales</taxon>
        <taxon>Prorocentraceae</taxon>
        <taxon>Prorocentrum</taxon>
    </lineage>
</organism>
<gene>
    <name evidence="1" type="ORF">PCOR1329_LOCUS13919</name>
</gene>
<dbReference type="Proteomes" id="UP001189429">
    <property type="component" value="Unassembled WGS sequence"/>
</dbReference>
<comment type="caution">
    <text evidence="1">The sequence shown here is derived from an EMBL/GenBank/DDBJ whole genome shotgun (WGS) entry which is preliminary data.</text>
</comment>
<accession>A0ABN9QQ18</accession>
<keyword evidence="2" id="KW-1185">Reference proteome</keyword>
<evidence type="ECO:0000313" key="2">
    <source>
        <dbReference type="Proteomes" id="UP001189429"/>
    </source>
</evidence>
<sequence>TRRGGATASTARANLCRRRTGCDLGQVAEPIRQGDGVTAPGSASPCPAWKSCPAAATPTPRRPSWCSSSACSARSRTRAECASTRSSSTACAVPVGRGPCPWTRPWLPGMRQLRPWTRRSSMLTRSRPSWTAPSRWWWPAPPSTMRLWQLTLRLCRPWRSRSLAQHRRRLARRSQASCPSPSCSR</sequence>
<feature type="non-terminal residue" evidence="1">
    <location>
        <position position="185"/>
    </location>
</feature>
<reference evidence="1" key="1">
    <citation type="submission" date="2023-10" db="EMBL/GenBank/DDBJ databases">
        <authorList>
            <person name="Chen Y."/>
            <person name="Shah S."/>
            <person name="Dougan E. K."/>
            <person name="Thang M."/>
            <person name="Chan C."/>
        </authorList>
    </citation>
    <scope>NUCLEOTIDE SEQUENCE [LARGE SCALE GENOMIC DNA]</scope>
</reference>
<dbReference type="EMBL" id="CAUYUJ010004128">
    <property type="protein sequence ID" value="CAK0808280.1"/>
    <property type="molecule type" value="Genomic_DNA"/>
</dbReference>
<proteinExistence type="predicted"/>
<evidence type="ECO:0000313" key="1">
    <source>
        <dbReference type="EMBL" id="CAK0808280.1"/>
    </source>
</evidence>
<protein>
    <submittedName>
        <fullName evidence="1">Uncharacterized protein</fullName>
    </submittedName>
</protein>